<protein>
    <recommendedName>
        <fullName evidence="3">SH3 domain-containing protein</fullName>
    </recommendedName>
</protein>
<evidence type="ECO:0000313" key="1">
    <source>
        <dbReference type="EMBL" id="MBM5570730.1"/>
    </source>
</evidence>
<accession>A0ABS2CAN6</accession>
<keyword evidence="2" id="KW-1185">Reference proteome</keyword>
<comment type="caution">
    <text evidence="1">The sequence shown here is derived from an EMBL/GenBank/DDBJ whole genome shotgun (WGS) entry which is preliminary data.</text>
</comment>
<gene>
    <name evidence="1" type="ORF">GM173_03945</name>
</gene>
<evidence type="ECO:0000313" key="2">
    <source>
        <dbReference type="Proteomes" id="UP001195660"/>
    </source>
</evidence>
<dbReference type="Proteomes" id="UP001195660">
    <property type="component" value="Unassembled WGS sequence"/>
</dbReference>
<evidence type="ECO:0008006" key="3">
    <source>
        <dbReference type="Google" id="ProtNLM"/>
    </source>
</evidence>
<sequence>MGSSIEETASSVAKRILESDSLVSSYRSTAATVGLAAMQQQAQQRAALFGGLESSAAAKLSKQINGLAANVAAINSPSLRAVEQARAMFADRPSALLSSFASKIPDSYVKTIQAINLQNSGINAAINALKSQNSMVKQIELAPKTMSLGILSDVKHLLGEPLSSFTKQIEAMNAAAPANSMRHVMEALRAPSMRMSENIASISQSSPSYMSEVLAALNEPARKFSEQMSALQELHKRSAAAQYAFVNNRIGLEGIDSFAAGEIEIRPSTEEEIALNAFTKSGDYKDCIKVMNVFINQGQVNPSFWLNPWVVGIFIALISSIINPIVEDAWKHFSNSVEPMATKKEARKLVSDVMRIDCFNVRKLVTKNGIAVRASTSANAKVLSHLRCWDSVIVQETRKDWSLVSWTDSTGKINIQGWVFSRYLSKPNQL</sequence>
<reference evidence="1 2" key="1">
    <citation type="submission" date="2019-11" db="EMBL/GenBank/DDBJ databases">
        <title>Novel Deefgea species.</title>
        <authorList>
            <person name="Han J.-H."/>
        </authorList>
    </citation>
    <scope>NUCLEOTIDE SEQUENCE [LARGE SCALE GENOMIC DNA]</scope>
    <source>
        <strain evidence="1 2">LMG 24817</strain>
    </source>
</reference>
<dbReference type="Gene3D" id="2.30.30.40">
    <property type="entry name" value="SH3 Domains"/>
    <property type="match status" value="1"/>
</dbReference>
<proteinExistence type="predicted"/>
<dbReference type="EMBL" id="WOFE01000001">
    <property type="protein sequence ID" value="MBM5570730.1"/>
    <property type="molecule type" value="Genomic_DNA"/>
</dbReference>
<organism evidence="1 2">
    <name type="scientific">Deefgea chitinilytica</name>
    <dbReference type="NCBI Taxonomy" id="570276"/>
    <lineage>
        <taxon>Bacteria</taxon>
        <taxon>Pseudomonadati</taxon>
        <taxon>Pseudomonadota</taxon>
        <taxon>Betaproteobacteria</taxon>
        <taxon>Neisseriales</taxon>
        <taxon>Chitinibacteraceae</taxon>
        <taxon>Deefgea</taxon>
    </lineage>
</organism>
<dbReference type="RefSeq" id="WP_203570009.1">
    <property type="nucleotide sequence ID" value="NZ_WOFE01000001.1"/>
</dbReference>
<name>A0ABS2CAN6_9NEIS</name>